<evidence type="ECO:0000256" key="1">
    <source>
        <dbReference type="SAM" id="MobiDB-lite"/>
    </source>
</evidence>
<dbReference type="EMBL" id="LR728761">
    <property type="protein sequence ID" value="VWP00736.1"/>
    <property type="molecule type" value="Genomic_DNA"/>
</dbReference>
<feature type="compositionally biased region" description="Low complexity" evidence="1">
    <location>
        <begin position="134"/>
        <end position="145"/>
    </location>
</feature>
<accession>A0A5K1K4I0</accession>
<feature type="compositionally biased region" description="Low complexity" evidence="1">
    <location>
        <begin position="71"/>
        <end position="83"/>
    </location>
</feature>
<name>A0A5K1K4I0_9APHY</name>
<proteinExistence type="predicted"/>
<feature type="region of interest" description="Disordered" evidence="1">
    <location>
        <begin position="123"/>
        <end position="259"/>
    </location>
</feature>
<gene>
    <name evidence="2" type="primary">Q9P304</name>
</gene>
<dbReference type="AlphaFoldDB" id="A0A5K1K4I0"/>
<feature type="compositionally biased region" description="Polar residues" evidence="1">
    <location>
        <begin position="26"/>
        <end position="44"/>
    </location>
</feature>
<protein>
    <submittedName>
        <fullName evidence="2">Alcohol oxidase</fullName>
    </submittedName>
</protein>
<reference evidence="2" key="1">
    <citation type="submission" date="2019-10" db="EMBL/GenBank/DDBJ databases">
        <authorList>
            <person name="Nor Muhammad N."/>
        </authorList>
    </citation>
    <scope>NUCLEOTIDE SEQUENCE</scope>
</reference>
<feature type="region of interest" description="Disordered" evidence="1">
    <location>
        <begin position="24"/>
        <end position="88"/>
    </location>
</feature>
<evidence type="ECO:0000313" key="2">
    <source>
        <dbReference type="EMBL" id="VWP00736.1"/>
    </source>
</evidence>
<feature type="region of interest" description="Disordered" evidence="1">
    <location>
        <begin position="99"/>
        <end position="118"/>
    </location>
</feature>
<sequence>MAAATPIMSAQRKPQNDVFSMLAAAGSSSSVSTRATTPAQSSALGGNVPARPVQKANNTAPSGGGRGADAFSGLLSGSFPSGSGPHGANLTIAQRAALVEKQKQASAAQTKSPAAKVSSAWAGLDALGGGGGTSNMSSTKSSTPSHDPLDDLGFGSFTSAPANARAASKSPQPPLPADDDWLGDFTAAKPTAPPASKPKPTSTAQTLLDWDDFESGPHTRPAAAHTKPRNDTLGDFDFGGREDGLLGEQSGDEDDILGDLGKPVEQLQAALDDFAPQDIVVVETVTVLLGARPVQDVNLGSAAYRE</sequence>
<organism evidence="2">
    <name type="scientific">Ganoderma boninense</name>
    <dbReference type="NCBI Taxonomy" id="34458"/>
    <lineage>
        <taxon>Eukaryota</taxon>
        <taxon>Fungi</taxon>
        <taxon>Dikarya</taxon>
        <taxon>Basidiomycota</taxon>
        <taxon>Agaricomycotina</taxon>
        <taxon>Agaricomycetes</taxon>
        <taxon>Polyporales</taxon>
        <taxon>Polyporaceae</taxon>
        <taxon>Ganoderma</taxon>
    </lineage>
</organism>
<feature type="compositionally biased region" description="Basic and acidic residues" evidence="1">
    <location>
        <begin position="228"/>
        <end position="244"/>
    </location>
</feature>